<evidence type="ECO:0000313" key="1">
    <source>
        <dbReference type="EMBL" id="KAL2849695.1"/>
    </source>
</evidence>
<dbReference type="EMBL" id="JBFXLR010000022">
    <property type="protein sequence ID" value="KAL2849695.1"/>
    <property type="molecule type" value="Genomic_DNA"/>
</dbReference>
<keyword evidence="2" id="KW-1185">Reference proteome</keyword>
<accession>A0ABR4KBN5</accession>
<organism evidence="1 2">
    <name type="scientific">Aspergillus pseudodeflectus</name>
    <dbReference type="NCBI Taxonomy" id="176178"/>
    <lineage>
        <taxon>Eukaryota</taxon>
        <taxon>Fungi</taxon>
        <taxon>Dikarya</taxon>
        <taxon>Ascomycota</taxon>
        <taxon>Pezizomycotina</taxon>
        <taxon>Eurotiomycetes</taxon>
        <taxon>Eurotiomycetidae</taxon>
        <taxon>Eurotiales</taxon>
        <taxon>Aspergillaceae</taxon>
        <taxon>Aspergillus</taxon>
        <taxon>Aspergillus subgen. Nidulantes</taxon>
    </lineage>
</organism>
<comment type="caution">
    <text evidence="1">The sequence shown here is derived from an EMBL/GenBank/DDBJ whole genome shotgun (WGS) entry which is preliminary data.</text>
</comment>
<dbReference type="RefSeq" id="XP_070898920.1">
    <property type="nucleotide sequence ID" value="XM_071045675.1"/>
</dbReference>
<dbReference type="Proteomes" id="UP001610444">
    <property type="component" value="Unassembled WGS sequence"/>
</dbReference>
<name>A0ABR4KBN5_9EURO</name>
<evidence type="ECO:0000313" key="2">
    <source>
        <dbReference type="Proteomes" id="UP001610444"/>
    </source>
</evidence>
<proteinExistence type="predicted"/>
<dbReference type="GeneID" id="98160839"/>
<reference evidence="1 2" key="1">
    <citation type="submission" date="2024-07" db="EMBL/GenBank/DDBJ databases">
        <title>Section-level genome sequencing and comparative genomics of Aspergillus sections Usti and Cavernicolus.</title>
        <authorList>
            <consortium name="Lawrence Berkeley National Laboratory"/>
            <person name="Nybo J.L."/>
            <person name="Vesth T.C."/>
            <person name="Theobald S."/>
            <person name="Frisvad J.C."/>
            <person name="Larsen T.O."/>
            <person name="Kjaerboelling I."/>
            <person name="Rothschild-Mancinelli K."/>
            <person name="Lyhne E.K."/>
            <person name="Kogle M.E."/>
            <person name="Barry K."/>
            <person name="Clum A."/>
            <person name="Na H."/>
            <person name="Ledsgaard L."/>
            <person name="Lin J."/>
            <person name="Lipzen A."/>
            <person name="Kuo A."/>
            <person name="Riley R."/>
            <person name="Mondo S."/>
            <person name="LaButti K."/>
            <person name="Haridas S."/>
            <person name="Pangalinan J."/>
            <person name="Salamov A.A."/>
            <person name="Simmons B.A."/>
            <person name="Magnuson J.K."/>
            <person name="Chen J."/>
            <person name="Drula E."/>
            <person name="Henrissat B."/>
            <person name="Wiebenga A."/>
            <person name="Lubbers R.J."/>
            <person name="Gomes A.C."/>
            <person name="Macurrencykelacurrency M.R."/>
            <person name="Stajich J."/>
            <person name="Grigoriev I.V."/>
            <person name="Mortensen U.H."/>
            <person name="De vries R.P."/>
            <person name="Baker S.E."/>
            <person name="Andersen M.R."/>
        </authorList>
    </citation>
    <scope>NUCLEOTIDE SEQUENCE [LARGE SCALE GENOMIC DNA]</scope>
    <source>
        <strain evidence="1 2">CBS 756.74</strain>
    </source>
</reference>
<sequence length="354" mass="39637">MAPKRDHLDVSSELVNSWLGSSHSNTDPNFGFIESLYHTCSSTLQQTWRLKSYLSVTDAQQIVLRNDVAQLSLWEENFPSARLDTILSYSNYLRIEVLENLYRIGKILVQYCHRISAQFQSDQAALPQNIDDFNTLLDKAAGIISEKETSELSTDSDTDSVCSSSTEAECNQHGRLHCYITCLMELGPAIERQMANIQFKLDQQALPQLSHFSLSENAQPFAIRIKDRFKDAKVSLVERLAEASWERSVRMMTHADEVSEGEQATSSVAITAPAMTLFKPFSMFHDSGLGTSAPARSQYTATVASHSSFLSVSGEEGEGRPRLPPLPVEGRNGQTFQCPFCAKFIFCKSRIEWN</sequence>
<protein>
    <submittedName>
        <fullName evidence="1">Uncharacterized protein</fullName>
    </submittedName>
</protein>
<gene>
    <name evidence="1" type="ORF">BJX68DRAFT_267011</name>
</gene>